<gene>
    <name evidence="2" type="ORF">NX782_24735</name>
</gene>
<proteinExistence type="predicted"/>
<dbReference type="EMBL" id="JANUGX010000042">
    <property type="protein sequence ID" value="MCS0592393.1"/>
    <property type="molecule type" value="Genomic_DNA"/>
</dbReference>
<evidence type="ECO:0000259" key="1">
    <source>
        <dbReference type="Pfam" id="PF13577"/>
    </source>
</evidence>
<dbReference type="Pfam" id="PF13577">
    <property type="entry name" value="SnoaL_4"/>
    <property type="match status" value="1"/>
</dbReference>
<dbReference type="Gene3D" id="3.10.450.50">
    <property type="match status" value="1"/>
</dbReference>
<dbReference type="SUPFAM" id="SSF54427">
    <property type="entry name" value="NTF2-like"/>
    <property type="match status" value="1"/>
</dbReference>
<dbReference type="RefSeq" id="WP_258848160.1">
    <property type="nucleotide sequence ID" value="NZ_JANUGX010000042.1"/>
</dbReference>
<dbReference type="CDD" id="cd00531">
    <property type="entry name" value="NTF2_like"/>
    <property type="match status" value="1"/>
</dbReference>
<organism evidence="2 3">
    <name type="scientific">Massilia norwichensis</name>
    <dbReference type="NCBI Taxonomy" id="1442366"/>
    <lineage>
        <taxon>Bacteria</taxon>
        <taxon>Pseudomonadati</taxon>
        <taxon>Pseudomonadota</taxon>
        <taxon>Betaproteobacteria</taxon>
        <taxon>Burkholderiales</taxon>
        <taxon>Oxalobacteraceae</taxon>
        <taxon>Telluria group</taxon>
        <taxon>Massilia</taxon>
    </lineage>
</organism>
<keyword evidence="3" id="KW-1185">Reference proteome</keyword>
<dbReference type="InterPro" id="IPR032710">
    <property type="entry name" value="NTF2-like_dom_sf"/>
</dbReference>
<sequence>MHDQASIQRACSELVSRYAYLNDERRFEELSTLFTDDAILYRPSAPTQGIHGREAILAAFRKRPPDTMTFHVCSDILVEALSDSEARGRSRILLLSAARPLDGTLAQSAMPVPGVFTDRFVRTPDGWKFAERRGCFWMPAAPTQAEQAQPAAG</sequence>
<comment type="caution">
    <text evidence="2">The sequence shown here is derived from an EMBL/GenBank/DDBJ whole genome shotgun (WGS) entry which is preliminary data.</text>
</comment>
<dbReference type="InterPro" id="IPR037401">
    <property type="entry name" value="SnoaL-like"/>
</dbReference>
<evidence type="ECO:0000313" key="2">
    <source>
        <dbReference type="EMBL" id="MCS0592393.1"/>
    </source>
</evidence>
<reference evidence="2 3" key="1">
    <citation type="submission" date="2022-08" db="EMBL/GenBank/DDBJ databases">
        <title>Reclassification of Massilia species as members of the genera Telluria, Duganella, Pseudoduganella, Mokoshia gen. nov. and Zemynaea gen. nov. using orthogonal and non-orthogonal genome-based approaches.</title>
        <authorList>
            <person name="Bowman J.P."/>
        </authorList>
    </citation>
    <scope>NUCLEOTIDE SEQUENCE [LARGE SCALE GENOMIC DNA]</scope>
    <source>
        <strain evidence="2 3">LMG 28164</strain>
    </source>
</reference>
<protein>
    <submittedName>
        <fullName evidence="2">Nuclear transport factor 2 family protein</fullName>
    </submittedName>
</protein>
<accession>A0ABT2AE20</accession>
<feature type="domain" description="SnoaL-like" evidence="1">
    <location>
        <begin position="7"/>
        <end position="133"/>
    </location>
</feature>
<evidence type="ECO:0000313" key="3">
    <source>
        <dbReference type="Proteomes" id="UP001205560"/>
    </source>
</evidence>
<name>A0ABT2AE20_9BURK</name>
<dbReference type="Proteomes" id="UP001205560">
    <property type="component" value="Unassembled WGS sequence"/>
</dbReference>